<sequence length="42" mass="4669">MYEIRSDLSLLPHGAVPKELSGYSPVFFSGLSTNQFPSNIIR</sequence>
<comment type="caution">
    <text evidence="1">The sequence shown here is derived from an EMBL/GenBank/DDBJ whole genome shotgun (WGS) entry which is preliminary data.</text>
</comment>
<accession>A0A0E2M3Y7</accession>
<reference evidence="1 2" key="1">
    <citation type="submission" date="2013-06" db="EMBL/GenBank/DDBJ databases">
        <authorList>
            <person name="Weinstock G."/>
            <person name="Sodergren E."/>
            <person name="Lobos E.A."/>
            <person name="Fulton L."/>
            <person name="Fulton R."/>
            <person name="Courtney L."/>
            <person name="Fronick C."/>
            <person name="O'Laughlin M."/>
            <person name="Godfrey J."/>
            <person name="Wilson R.M."/>
            <person name="Miner T."/>
            <person name="Farmer C."/>
            <person name="Delehaunty K."/>
            <person name="Cordes M."/>
            <person name="Minx P."/>
            <person name="Tomlinson C."/>
            <person name="Chen J."/>
            <person name="Wollam A."/>
            <person name="Pepin K.H."/>
            <person name="Bhonagiri V."/>
            <person name="Zhang X."/>
            <person name="Warren W."/>
            <person name="Mitreva M."/>
            <person name="Mardis E.R."/>
            <person name="Wilson R.K."/>
        </authorList>
    </citation>
    <scope>NUCLEOTIDE SEQUENCE [LARGE SCALE GENOMIC DNA]</scope>
    <source>
        <strain evidence="1 2">F0570</strain>
    </source>
</reference>
<dbReference type="PATRIC" id="fig|1227271.3.peg.1482"/>
<protein>
    <submittedName>
        <fullName evidence="1">Uncharacterized protein</fullName>
    </submittedName>
</protein>
<organism evidence="1 2">
    <name type="scientific">Porphyromonas gingivalis F0570</name>
    <dbReference type="NCBI Taxonomy" id="1227271"/>
    <lineage>
        <taxon>Bacteria</taxon>
        <taxon>Pseudomonadati</taxon>
        <taxon>Bacteroidota</taxon>
        <taxon>Bacteroidia</taxon>
        <taxon>Bacteroidales</taxon>
        <taxon>Porphyromonadaceae</taxon>
        <taxon>Porphyromonas</taxon>
    </lineage>
</organism>
<gene>
    <name evidence="1" type="ORF">HMPREF1555_01708</name>
</gene>
<dbReference type="HOGENOM" id="CLU_3255634_0_0_10"/>
<name>A0A0E2M3Y7_PORGN</name>
<dbReference type="AlphaFoldDB" id="A0A0E2M3Y7"/>
<dbReference type="EMBL" id="AWUW01000124">
    <property type="protein sequence ID" value="ERJ64813.1"/>
    <property type="molecule type" value="Genomic_DNA"/>
</dbReference>
<dbReference type="Proteomes" id="UP000016630">
    <property type="component" value="Unassembled WGS sequence"/>
</dbReference>
<evidence type="ECO:0000313" key="1">
    <source>
        <dbReference type="EMBL" id="ERJ64813.1"/>
    </source>
</evidence>
<proteinExistence type="predicted"/>
<evidence type="ECO:0000313" key="2">
    <source>
        <dbReference type="Proteomes" id="UP000016630"/>
    </source>
</evidence>